<proteinExistence type="predicted"/>
<reference evidence="3" key="1">
    <citation type="submission" date="2017-03" db="EMBL/GenBank/DDBJ databases">
        <title>Novel pathways for hydrocarbon cycling and metabolic interdependencies in hydrothermal sediment communities.</title>
        <authorList>
            <person name="Dombrowski N."/>
            <person name="Seitz K."/>
            <person name="Teske A."/>
            <person name="Baker B."/>
        </authorList>
    </citation>
    <scope>NUCLEOTIDE SEQUENCE [LARGE SCALE GENOMIC DNA]</scope>
</reference>
<keyword evidence="1" id="KW-0812">Transmembrane</keyword>
<keyword evidence="1" id="KW-0472">Membrane</keyword>
<organism evidence="2 3">
    <name type="scientific">candidate division CPR3 bacterium 4484_211</name>
    <dbReference type="NCBI Taxonomy" id="1968527"/>
    <lineage>
        <taxon>Bacteria</taxon>
        <taxon>Bacteria division CPR3</taxon>
    </lineage>
</organism>
<evidence type="ECO:0000313" key="3">
    <source>
        <dbReference type="Proteomes" id="UP000192520"/>
    </source>
</evidence>
<dbReference type="STRING" id="1968527.B5M47_02060"/>
<accession>A0A1W9NY71</accession>
<evidence type="ECO:0000256" key="1">
    <source>
        <dbReference type="SAM" id="Phobius"/>
    </source>
</evidence>
<dbReference type="EMBL" id="MZGJ01000009">
    <property type="protein sequence ID" value="OQX51058.1"/>
    <property type="molecule type" value="Genomic_DNA"/>
</dbReference>
<protein>
    <recommendedName>
        <fullName evidence="4">YggT family protein</fullName>
    </recommendedName>
</protein>
<feature type="transmembrane region" description="Helical" evidence="1">
    <location>
        <begin position="73"/>
        <end position="93"/>
    </location>
</feature>
<evidence type="ECO:0000313" key="2">
    <source>
        <dbReference type="EMBL" id="OQX51058.1"/>
    </source>
</evidence>
<sequence length="101" mass="11191">MGVLKAHVVKQIILFSLVVVEFMLGLRVFLVLTGANPEALFVKWVTDFTHPLALPFLGMFSSSASGVGARVEFSTIFGMLMYAVLAYLLIRVVEIVEKTRK</sequence>
<dbReference type="AlphaFoldDB" id="A0A1W9NY71"/>
<gene>
    <name evidence="2" type="ORF">B5M47_02060</name>
</gene>
<keyword evidence="1" id="KW-1133">Transmembrane helix</keyword>
<comment type="caution">
    <text evidence="2">The sequence shown here is derived from an EMBL/GenBank/DDBJ whole genome shotgun (WGS) entry which is preliminary data.</text>
</comment>
<dbReference type="Proteomes" id="UP000192520">
    <property type="component" value="Unassembled WGS sequence"/>
</dbReference>
<evidence type="ECO:0008006" key="4">
    <source>
        <dbReference type="Google" id="ProtNLM"/>
    </source>
</evidence>
<feature type="transmembrane region" description="Helical" evidence="1">
    <location>
        <begin position="12"/>
        <end position="35"/>
    </location>
</feature>
<name>A0A1W9NY71_UNCC3</name>